<name>A0A1C1Z1E8_9HYPH</name>
<dbReference type="RefSeq" id="WP_066174585.1">
    <property type="nucleotide sequence ID" value="NZ_LQZT01000001.1"/>
</dbReference>
<sequence>MLEIDPETLSAILECDTLGLMPLTAEQRMKAALDVRLARRSATPDDPDAIAFRARLRAVEQILRDDVRKHLAEVPILWIESSLPHAAAIQSARGPALLVCRGLFDVVHFQTSLISVGSLLSRLETETDESGETLSPSHLLNLAGHIALVDAYENLWPPVTIADMLGPRAAKDVELGVSTSLLLLILHELGHVALGHTTRVDVGGAIQVDIVPHTSSLSSRRSIELAADAYSVEAVIEKWRSELLSSLLNLHNVFHFLEIFGLQHTQEYPSADERLSLMISKMGLGHSEQAFADSWLSDYRHRQAMISANGRTPVETLRRFAEVMDSRAAYKALDRIRRDLAASGIVLDYD</sequence>
<keyword evidence="2" id="KW-1185">Reference proteome</keyword>
<proteinExistence type="predicted"/>
<gene>
    <name evidence="1" type="ORF">AWJ14_11285</name>
</gene>
<dbReference type="Proteomes" id="UP000094795">
    <property type="component" value="Unassembled WGS sequence"/>
</dbReference>
<evidence type="ECO:0000313" key="1">
    <source>
        <dbReference type="EMBL" id="OCW59581.1"/>
    </source>
</evidence>
<dbReference type="EMBL" id="LQZT01000001">
    <property type="protein sequence ID" value="OCW59581.1"/>
    <property type="molecule type" value="Genomic_DNA"/>
</dbReference>
<comment type="caution">
    <text evidence="1">The sequence shown here is derived from an EMBL/GenBank/DDBJ whole genome shotgun (WGS) entry which is preliminary data.</text>
</comment>
<evidence type="ECO:0000313" key="2">
    <source>
        <dbReference type="Proteomes" id="UP000094795"/>
    </source>
</evidence>
<dbReference type="AlphaFoldDB" id="A0A1C1Z1E8"/>
<accession>A0A1C1Z1E8</accession>
<reference evidence="1 2" key="1">
    <citation type="submission" date="2015-12" db="EMBL/GenBank/DDBJ databases">
        <authorList>
            <person name="Shamseldin A."/>
            <person name="Moawad H."/>
            <person name="Abd El-Rahim W.M."/>
            <person name="Sadowsky M.J."/>
        </authorList>
    </citation>
    <scope>NUCLEOTIDE SEQUENCE [LARGE SCALE GENOMIC DNA]</scope>
    <source>
        <strain evidence="1 2">JC234</strain>
    </source>
</reference>
<protein>
    <submittedName>
        <fullName evidence="1">Uncharacterized protein</fullName>
    </submittedName>
</protein>
<organism evidence="1 2">
    <name type="scientific">Hoeflea olei</name>
    <dbReference type="NCBI Taxonomy" id="1480615"/>
    <lineage>
        <taxon>Bacteria</taxon>
        <taxon>Pseudomonadati</taxon>
        <taxon>Pseudomonadota</taxon>
        <taxon>Alphaproteobacteria</taxon>
        <taxon>Hyphomicrobiales</taxon>
        <taxon>Rhizobiaceae</taxon>
        <taxon>Hoeflea</taxon>
    </lineage>
</organism>